<dbReference type="AlphaFoldDB" id="A0AAD2FYS1"/>
<feature type="compositionally biased region" description="Low complexity" evidence="1">
    <location>
        <begin position="384"/>
        <end position="396"/>
    </location>
</feature>
<evidence type="ECO:0000313" key="2">
    <source>
        <dbReference type="EMBL" id="CAJ1954870.1"/>
    </source>
</evidence>
<dbReference type="Proteomes" id="UP001295423">
    <property type="component" value="Unassembled WGS sequence"/>
</dbReference>
<evidence type="ECO:0000256" key="1">
    <source>
        <dbReference type="SAM" id="MobiDB-lite"/>
    </source>
</evidence>
<protein>
    <submittedName>
        <fullName evidence="2">Uncharacterized protein</fullName>
    </submittedName>
</protein>
<reference evidence="2" key="1">
    <citation type="submission" date="2023-08" db="EMBL/GenBank/DDBJ databases">
        <authorList>
            <person name="Audoor S."/>
            <person name="Bilcke G."/>
        </authorList>
    </citation>
    <scope>NUCLEOTIDE SEQUENCE</scope>
</reference>
<feature type="region of interest" description="Disordered" evidence="1">
    <location>
        <begin position="384"/>
        <end position="403"/>
    </location>
</feature>
<comment type="caution">
    <text evidence="2">The sequence shown here is derived from an EMBL/GenBank/DDBJ whole genome shotgun (WGS) entry which is preliminary data.</text>
</comment>
<organism evidence="2 3">
    <name type="scientific">Cylindrotheca closterium</name>
    <dbReference type="NCBI Taxonomy" id="2856"/>
    <lineage>
        <taxon>Eukaryota</taxon>
        <taxon>Sar</taxon>
        <taxon>Stramenopiles</taxon>
        <taxon>Ochrophyta</taxon>
        <taxon>Bacillariophyta</taxon>
        <taxon>Bacillariophyceae</taxon>
        <taxon>Bacillariophycidae</taxon>
        <taxon>Bacillariales</taxon>
        <taxon>Bacillariaceae</taxon>
        <taxon>Cylindrotheca</taxon>
    </lineage>
</organism>
<proteinExistence type="predicted"/>
<evidence type="ECO:0000313" key="3">
    <source>
        <dbReference type="Proteomes" id="UP001295423"/>
    </source>
</evidence>
<dbReference type="EMBL" id="CAKOGP040001870">
    <property type="protein sequence ID" value="CAJ1954870.1"/>
    <property type="molecule type" value="Genomic_DNA"/>
</dbReference>
<accession>A0AAD2FYS1</accession>
<keyword evidence="3" id="KW-1185">Reference proteome</keyword>
<feature type="region of interest" description="Disordered" evidence="1">
    <location>
        <begin position="1"/>
        <end position="22"/>
    </location>
</feature>
<sequence>MTLWHRSKSKSFTSRPPPKRNLRSRDTLSQILLCRWCSRRVSKVMFLGLLMVAFLLLHWSFLSDPFAHSISESSFPSFYQDPQNGDSSSHSSYWKEHVGQNERACTYTAQHLQNGGRVLLYNFTSASNGPGMASLTLNLLQIALFMEERWNRTHLVIDERLLNNYRWDSNHGLFGGYLYLHERTCILSAPMVSTYASLQSPSSPEVVFFRATMCNFWDVKCPVLEIDADPQGFMFEKARRVTNRYFLQKKTDEQQAERTALQEEPELKRKIRLTRFFHDLSRFSCSKLPGLRLHPHVHRLVQQHKMFLAPEDETKGPSEIPALFTVGSSTGQIDLAFHIRRGDKVAGARKETRAFNAQEYWDRFVNQSQQQISSLPLEQTVTSNTASMTTTSATTTHDNEHNKNRHQFQHCFVATDDYEVVSELQAILQRPQSSSLLQTIQNQGPIIPCRHLWTLTPPNYTSTWQDRDEILGFLAQMRVLIHAKYFVGSFSSNVGGLVALLRGCHYHEGKSPDQRSTSINKEAWSEANRYRHFFDSYAVDWDEWGFL</sequence>
<name>A0AAD2FYS1_9STRA</name>
<gene>
    <name evidence="2" type="ORF">CYCCA115_LOCUS15462</name>
</gene>
<dbReference type="Gene3D" id="3.40.50.11350">
    <property type="match status" value="1"/>
</dbReference>